<sequence length="172" mass="19956">MGYSTSQKGFVCYDPCSHKFHISRNVVFFENQYFFPMIGDPSYVSPLLPTFENLSFSFKRFKLEFVYERRRPTLSYPNTDPPPETVPQLEFENSSRSGPLEPTRRSTRVSRTPNWYGFSSTLSNIFVPSSYSQTSMLECWQKAMEEELCALKENYTWDIVSCPSNGRPIGCK</sequence>
<evidence type="ECO:0000313" key="4">
    <source>
        <dbReference type="Proteomes" id="UP001627284"/>
    </source>
</evidence>
<accession>A0ABD2S5G8</accession>
<evidence type="ECO:0000313" key="3">
    <source>
        <dbReference type="EMBL" id="KAL3338863.1"/>
    </source>
</evidence>
<proteinExistence type="predicted"/>
<gene>
    <name evidence="3" type="ORF">AABB24_027804</name>
</gene>
<dbReference type="AlphaFoldDB" id="A0ABD2S5G8"/>
<evidence type="ECO:0000259" key="2">
    <source>
        <dbReference type="Pfam" id="PF25597"/>
    </source>
</evidence>
<organism evidence="3 4">
    <name type="scientific">Solanum stoloniferum</name>
    <dbReference type="NCBI Taxonomy" id="62892"/>
    <lineage>
        <taxon>Eukaryota</taxon>
        <taxon>Viridiplantae</taxon>
        <taxon>Streptophyta</taxon>
        <taxon>Embryophyta</taxon>
        <taxon>Tracheophyta</taxon>
        <taxon>Spermatophyta</taxon>
        <taxon>Magnoliopsida</taxon>
        <taxon>eudicotyledons</taxon>
        <taxon>Gunneridae</taxon>
        <taxon>Pentapetalae</taxon>
        <taxon>asterids</taxon>
        <taxon>lamiids</taxon>
        <taxon>Solanales</taxon>
        <taxon>Solanaceae</taxon>
        <taxon>Solanoideae</taxon>
        <taxon>Solaneae</taxon>
        <taxon>Solanum</taxon>
    </lineage>
</organism>
<protein>
    <recommendedName>
        <fullName evidence="2">Retroviral polymerase SH3-like domain-containing protein</fullName>
    </recommendedName>
</protein>
<comment type="caution">
    <text evidence="3">The sequence shown here is derived from an EMBL/GenBank/DDBJ whole genome shotgun (WGS) entry which is preliminary data.</text>
</comment>
<dbReference type="Pfam" id="PF25597">
    <property type="entry name" value="SH3_retrovirus"/>
    <property type="match status" value="1"/>
</dbReference>
<feature type="region of interest" description="Disordered" evidence="1">
    <location>
        <begin position="74"/>
        <end position="108"/>
    </location>
</feature>
<keyword evidence="4" id="KW-1185">Reference proteome</keyword>
<reference evidence="3 4" key="1">
    <citation type="submission" date="2024-05" db="EMBL/GenBank/DDBJ databases">
        <title>De novo assembly of an allotetraploid wild potato.</title>
        <authorList>
            <person name="Hosaka A.J."/>
        </authorList>
    </citation>
    <scope>NUCLEOTIDE SEQUENCE [LARGE SCALE GENOMIC DNA]</scope>
    <source>
        <tissue evidence="3">Young leaves</tissue>
    </source>
</reference>
<dbReference type="EMBL" id="JBJKTR010000016">
    <property type="protein sequence ID" value="KAL3338863.1"/>
    <property type="molecule type" value="Genomic_DNA"/>
</dbReference>
<feature type="domain" description="Retroviral polymerase SH3-like" evidence="2">
    <location>
        <begin position="1"/>
        <end position="34"/>
    </location>
</feature>
<dbReference type="Proteomes" id="UP001627284">
    <property type="component" value="Unassembled WGS sequence"/>
</dbReference>
<evidence type="ECO:0000256" key="1">
    <source>
        <dbReference type="SAM" id="MobiDB-lite"/>
    </source>
</evidence>
<name>A0ABD2S5G8_9SOLN</name>
<dbReference type="InterPro" id="IPR057670">
    <property type="entry name" value="SH3_retrovirus"/>
</dbReference>